<protein>
    <submittedName>
        <fullName evidence="1">Uncharacterized protein</fullName>
    </submittedName>
</protein>
<dbReference type="Proteomes" id="UP000186030">
    <property type="component" value="Unassembled WGS sequence"/>
</dbReference>
<reference evidence="2" key="2">
    <citation type="submission" date="2017-01" db="EMBL/GenBank/DDBJ databases">
        <title>Genome sequencing and annotation of Geobacillus sp. 1017, a Hydrocarbon-Oxidizing Thermophilic Bacterium Isolated from a Heavy Oil Reservoir (China).</title>
        <authorList>
            <person name="Kadnikov V.V."/>
            <person name="Mardanov A.V."/>
            <person name="Poltaraus A.B."/>
            <person name="Sokolova D.S."/>
            <person name="Semenova E.M."/>
            <person name="Ravin N.V."/>
            <person name="Tourova T.P."/>
            <person name="Nazina T.N."/>
        </authorList>
    </citation>
    <scope>NUCLEOTIDE SEQUENCE [LARGE SCALE GENOMIC DNA]</scope>
    <source>
        <strain evidence="2">1017</strain>
    </source>
</reference>
<dbReference type="EMBL" id="MQMG01000038">
    <property type="protein sequence ID" value="OKO91443.1"/>
    <property type="molecule type" value="Genomic_DNA"/>
</dbReference>
<comment type="caution">
    <text evidence="1">The sequence shown here is derived from an EMBL/GenBank/DDBJ whole genome shotgun (WGS) entry which is preliminary data.</text>
</comment>
<name>A0A1Q5STZ1_9BACL</name>
<accession>A0A1Q5STZ1</accession>
<organism evidence="1 2">
    <name type="scientific">Geobacillus proteiniphilus</name>
    <dbReference type="NCBI Taxonomy" id="860353"/>
    <lineage>
        <taxon>Bacteria</taxon>
        <taxon>Bacillati</taxon>
        <taxon>Bacillota</taxon>
        <taxon>Bacilli</taxon>
        <taxon>Bacillales</taxon>
        <taxon>Anoxybacillaceae</taxon>
        <taxon>Geobacillus</taxon>
    </lineage>
</organism>
<evidence type="ECO:0000313" key="1">
    <source>
        <dbReference type="EMBL" id="OKO91443.1"/>
    </source>
</evidence>
<reference evidence="1 2" key="1">
    <citation type="submission" date="2016-11" db="EMBL/GenBank/DDBJ databases">
        <authorList>
            <person name="Kadnikov V."/>
            <person name="Nazina T."/>
        </authorList>
    </citation>
    <scope>NUCLEOTIDE SEQUENCE [LARGE SCALE GENOMIC DNA]</scope>
    <source>
        <strain evidence="1 2">1017</strain>
    </source>
</reference>
<gene>
    <name evidence="1" type="ORF">BRO54_2720</name>
</gene>
<dbReference type="AlphaFoldDB" id="A0A1Q5STZ1"/>
<sequence length="76" mass="8960">MLQITLPPISEDDALELQVYISCGESVFGQPESQTLREFIDFLYKKCREIEAERWRNDPQSWGACSKWPYEDDLPF</sequence>
<evidence type="ECO:0000313" key="2">
    <source>
        <dbReference type="Proteomes" id="UP000186030"/>
    </source>
</evidence>
<proteinExistence type="predicted"/>